<evidence type="ECO:0000256" key="8">
    <source>
        <dbReference type="ARBA" id="ARBA00023212"/>
    </source>
</evidence>
<comment type="subcellular location">
    <subcellularLocation>
        <location evidence="1">Cytoplasm</location>
        <location evidence="1">Cytoskeleton</location>
        <location evidence="1">Cilium basal body</location>
    </subcellularLocation>
    <subcellularLocation>
        <location evidence="2">Cytoplasm</location>
        <location evidence="2">Cytoskeleton</location>
        <location evidence="2">Microtubule organizing center</location>
        <location evidence="2">Centrosome</location>
    </subcellularLocation>
</comment>
<keyword evidence="7" id="KW-0969">Cilium</keyword>
<evidence type="ECO:0000256" key="4">
    <source>
        <dbReference type="ARBA" id="ARBA00022490"/>
    </source>
</evidence>
<gene>
    <name evidence="13" type="ORF">TCIL3000_4_1350</name>
</gene>
<accession>G0UKZ5</accession>
<dbReference type="PANTHER" id="PTHR44390">
    <property type="entry name" value="CENTROSOMAL PROTEIN OF 41 KDA"/>
    <property type="match status" value="1"/>
</dbReference>
<dbReference type="InterPro" id="IPR001763">
    <property type="entry name" value="Rhodanese-like_dom"/>
</dbReference>
<dbReference type="InterPro" id="IPR036873">
    <property type="entry name" value="Rhodanese-like_dom_sf"/>
</dbReference>
<evidence type="ECO:0000256" key="9">
    <source>
        <dbReference type="ARBA" id="ARBA00023273"/>
    </source>
</evidence>
<keyword evidence="6" id="KW-0653">Protein transport</keyword>
<evidence type="ECO:0000256" key="10">
    <source>
        <dbReference type="ARBA" id="ARBA00038465"/>
    </source>
</evidence>
<evidence type="ECO:0000256" key="1">
    <source>
        <dbReference type="ARBA" id="ARBA00004120"/>
    </source>
</evidence>
<evidence type="ECO:0000313" key="13">
    <source>
        <dbReference type="EMBL" id="CCC90050.1"/>
    </source>
</evidence>
<evidence type="ECO:0000256" key="7">
    <source>
        <dbReference type="ARBA" id="ARBA00023069"/>
    </source>
</evidence>
<dbReference type="InterPro" id="IPR051889">
    <property type="entry name" value="CEP41"/>
</dbReference>
<evidence type="ECO:0000256" key="5">
    <source>
        <dbReference type="ARBA" id="ARBA00022794"/>
    </source>
</evidence>
<dbReference type="VEuPathDB" id="TriTrypDB:TcIL3000_4_1350"/>
<sequence length="247" mass="27995">MRGVIGDPDILLRKTATNPKYDHVKPVVETGMTAELARFMKYGTAAIYKTAGEPFHRVRSKVVGDYIRQQRQKSEGLNDGGFNHPMDEYRKDADQPPKEFLILDVRSEEEYAACHISGALHYPKRKMVHAINPLLPEMYNFKNKENKLIIVYDLEEELTIGQNVALCVFEKGVDNVAMITGGLREFVQDFSDCIVGVSPVPIIPRDDRLLKRAEEFSAARSETHRSGFSHKPKSLSNSLAKPRPRPR</sequence>
<dbReference type="PANTHER" id="PTHR44390:SF1">
    <property type="entry name" value="CENTROSOMAL PROTEIN OF 41 KDA"/>
    <property type="match status" value="1"/>
</dbReference>
<dbReference type="EMBL" id="HE575317">
    <property type="protein sequence ID" value="CCC90050.1"/>
    <property type="molecule type" value="Genomic_DNA"/>
</dbReference>
<dbReference type="SMART" id="SM00450">
    <property type="entry name" value="RHOD"/>
    <property type="match status" value="1"/>
</dbReference>
<keyword evidence="5" id="KW-0970">Cilium biogenesis/degradation</keyword>
<evidence type="ECO:0000256" key="3">
    <source>
        <dbReference type="ARBA" id="ARBA00022448"/>
    </source>
</evidence>
<dbReference type="SUPFAM" id="SSF52821">
    <property type="entry name" value="Rhodanese/Cell cycle control phosphatase"/>
    <property type="match status" value="1"/>
</dbReference>
<comment type="similarity">
    <text evidence="10">Belongs to the CEP41 family.</text>
</comment>
<dbReference type="CDD" id="cd00158">
    <property type="entry name" value="RHOD"/>
    <property type="match status" value="1"/>
</dbReference>
<dbReference type="FunFam" id="3.40.250.10:FF:000123">
    <property type="entry name" value="Rhodanese-like domain containing protein, putative"/>
    <property type="match status" value="1"/>
</dbReference>
<dbReference type="PROSITE" id="PS50206">
    <property type="entry name" value="RHODANESE_3"/>
    <property type="match status" value="1"/>
</dbReference>
<dbReference type="AlphaFoldDB" id="G0UKZ5"/>
<evidence type="ECO:0000256" key="6">
    <source>
        <dbReference type="ARBA" id="ARBA00022927"/>
    </source>
</evidence>
<feature type="domain" description="Rhodanese" evidence="12">
    <location>
        <begin position="96"/>
        <end position="195"/>
    </location>
</feature>
<protein>
    <recommendedName>
        <fullName evidence="12">Rhodanese domain-containing protein</fullName>
    </recommendedName>
</protein>
<evidence type="ECO:0000256" key="2">
    <source>
        <dbReference type="ARBA" id="ARBA00004300"/>
    </source>
</evidence>
<keyword evidence="9" id="KW-0966">Cell projection</keyword>
<dbReference type="GO" id="GO:0005813">
    <property type="term" value="C:centrosome"/>
    <property type="evidence" value="ECO:0007669"/>
    <property type="project" value="UniProtKB-SubCell"/>
</dbReference>
<dbReference type="Gene3D" id="3.40.250.10">
    <property type="entry name" value="Rhodanese-like domain"/>
    <property type="match status" value="1"/>
</dbReference>
<organism evidence="13">
    <name type="scientific">Trypanosoma congolense (strain IL3000)</name>
    <dbReference type="NCBI Taxonomy" id="1068625"/>
    <lineage>
        <taxon>Eukaryota</taxon>
        <taxon>Discoba</taxon>
        <taxon>Euglenozoa</taxon>
        <taxon>Kinetoplastea</taxon>
        <taxon>Metakinetoplastina</taxon>
        <taxon>Trypanosomatida</taxon>
        <taxon>Trypanosomatidae</taxon>
        <taxon>Trypanosoma</taxon>
        <taxon>Nannomonas</taxon>
    </lineage>
</organism>
<feature type="region of interest" description="Disordered" evidence="11">
    <location>
        <begin position="218"/>
        <end position="247"/>
    </location>
</feature>
<keyword evidence="8" id="KW-0206">Cytoskeleton</keyword>
<evidence type="ECO:0000259" key="12">
    <source>
        <dbReference type="PROSITE" id="PS50206"/>
    </source>
</evidence>
<dbReference type="GO" id="GO:0015031">
    <property type="term" value="P:protein transport"/>
    <property type="evidence" value="ECO:0007669"/>
    <property type="project" value="UniProtKB-KW"/>
</dbReference>
<reference evidence="13" key="1">
    <citation type="journal article" date="2012" name="Proc. Natl. Acad. Sci. U.S.A.">
        <title>Antigenic diversity is generated by distinct evolutionary mechanisms in African trypanosome species.</title>
        <authorList>
            <person name="Jackson A.P."/>
            <person name="Berry A."/>
            <person name="Aslett M."/>
            <person name="Allison H.C."/>
            <person name="Burton P."/>
            <person name="Vavrova-Anderson J."/>
            <person name="Brown R."/>
            <person name="Browne H."/>
            <person name="Corton N."/>
            <person name="Hauser H."/>
            <person name="Gamble J."/>
            <person name="Gilderthorp R."/>
            <person name="Marcello L."/>
            <person name="McQuillan J."/>
            <person name="Otto T.D."/>
            <person name="Quail M.A."/>
            <person name="Sanders M.J."/>
            <person name="van Tonder A."/>
            <person name="Ginger M.L."/>
            <person name="Field M.C."/>
            <person name="Barry J.D."/>
            <person name="Hertz-Fowler C."/>
            <person name="Berriman M."/>
        </authorList>
    </citation>
    <scope>NUCLEOTIDE SEQUENCE</scope>
    <source>
        <strain evidence="13">IL3000</strain>
    </source>
</reference>
<keyword evidence="4" id="KW-0963">Cytoplasm</keyword>
<name>G0UKZ5_TRYCI</name>
<dbReference type="GO" id="GO:0060271">
    <property type="term" value="P:cilium assembly"/>
    <property type="evidence" value="ECO:0007669"/>
    <property type="project" value="TreeGrafter"/>
</dbReference>
<evidence type="ECO:0000256" key="11">
    <source>
        <dbReference type="SAM" id="MobiDB-lite"/>
    </source>
</evidence>
<dbReference type="Pfam" id="PF00581">
    <property type="entry name" value="Rhodanese"/>
    <property type="match status" value="1"/>
</dbReference>
<proteinExistence type="inferred from homology"/>
<keyword evidence="3" id="KW-0813">Transport</keyword>
<dbReference type="GO" id="GO:0036064">
    <property type="term" value="C:ciliary basal body"/>
    <property type="evidence" value="ECO:0007669"/>
    <property type="project" value="TreeGrafter"/>
</dbReference>